<dbReference type="InterPro" id="IPR031578">
    <property type="entry name" value="TipE"/>
</dbReference>
<evidence type="ECO:0000256" key="1">
    <source>
        <dbReference type="SAM" id="Phobius"/>
    </source>
</evidence>
<dbReference type="GO" id="GO:0017080">
    <property type="term" value="F:sodium channel regulator activity"/>
    <property type="evidence" value="ECO:0007669"/>
    <property type="project" value="TreeGrafter"/>
</dbReference>
<accession>A0AAN8X6I6</accession>
<sequence>MCVTKASEVRFGQSNCSWSSCREGCTKDIFKCTHIHVNYKRDTKGEFVGTNFTDEALIDTIEWDLINARLYPNVKGCGYPPSVNCTDFNRNYSTPGRTFPCYYSKQTPVMVINHLDLETIKTDLLYAIIIPWGLFLVSILYLLFTYVGMKKPETEGDDTQEVISAKASKEASNYSLRSIGKTINHGMNKLMRDPDDKG</sequence>
<feature type="transmembrane region" description="Helical" evidence="1">
    <location>
        <begin position="124"/>
        <end position="144"/>
    </location>
</feature>
<dbReference type="PANTHER" id="PTHR12335">
    <property type="entry name" value="TIPE PROTEIN TEMPERATURE-INDUCED PARALYTIC E"/>
    <property type="match status" value="1"/>
</dbReference>
<dbReference type="EMBL" id="JAXCGZ010008728">
    <property type="protein sequence ID" value="KAK7077477.1"/>
    <property type="molecule type" value="Genomic_DNA"/>
</dbReference>
<evidence type="ECO:0000313" key="3">
    <source>
        <dbReference type="Proteomes" id="UP001381693"/>
    </source>
</evidence>
<proteinExistence type="predicted"/>
<dbReference type="PANTHER" id="PTHR12335:SF6">
    <property type="entry name" value="PROTEIN TIPE"/>
    <property type="match status" value="1"/>
</dbReference>
<keyword evidence="1" id="KW-1133">Transmembrane helix</keyword>
<keyword evidence="3" id="KW-1185">Reference proteome</keyword>
<dbReference type="GO" id="GO:0002028">
    <property type="term" value="P:regulation of sodium ion transport"/>
    <property type="evidence" value="ECO:0007669"/>
    <property type="project" value="TreeGrafter"/>
</dbReference>
<dbReference type="Proteomes" id="UP001381693">
    <property type="component" value="Unassembled WGS sequence"/>
</dbReference>
<reference evidence="2 3" key="1">
    <citation type="submission" date="2023-11" db="EMBL/GenBank/DDBJ databases">
        <title>Halocaridina rubra genome assembly.</title>
        <authorList>
            <person name="Smith C."/>
        </authorList>
    </citation>
    <scope>NUCLEOTIDE SEQUENCE [LARGE SCALE GENOMIC DNA]</scope>
    <source>
        <strain evidence="2">EP-1</strain>
        <tissue evidence="2">Whole</tissue>
    </source>
</reference>
<dbReference type="AlphaFoldDB" id="A0AAN8X6I6"/>
<dbReference type="Pfam" id="PF16972">
    <property type="entry name" value="TipE"/>
    <property type="match status" value="2"/>
</dbReference>
<keyword evidence="1" id="KW-0472">Membrane</keyword>
<dbReference type="PROSITE" id="PS51257">
    <property type="entry name" value="PROKAR_LIPOPROTEIN"/>
    <property type="match status" value="1"/>
</dbReference>
<organism evidence="2 3">
    <name type="scientific">Halocaridina rubra</name>
    <name type="common">Hawaiian red shrimp</name>
    <dbReference type="NCBI Taxonomy" id="373956"/>
    <lineage>
        <taxon>Eukaryota</taxon>
        <taxon>Metazoa</taxon>
        <taxon>Ecdysozoa</taxon>
        <taxon>Arthropoda</taxon>
        <taxon>Crustacea</taxon>
        <taxon>Multicrustacea</taxon>
        <taxon>Malacostraca</taxon>
        <taxon>Eumalacostraca</taxon>
        <taxon>Eucarida</taxon>
        <taxon>Decapoda</taxon>
        <taxon>Pleocyemata</taxon>
        <taxon>Caridea</taxon>
        <taxon>Atyoidea</taxon>
        <taxon>Atyidae</taxon>
        <taxon>Halocaridina</taxon>
    </lineage>
</organism>
<dbReference type="GO" id="GO:0005886">
    <property type="term" value="C:plasma membrane"/>
    <property type="evidence" value="ECO:0007669"/>
    <property type="project" value="TreeGrafter"/>
</dbReference>
<evidence type="ECO:0008006" key="4">
    <source>
        <dbReference type="Google" id="ProtNLM"/>
    </source>
</evidence>
<keyword evidence="1" id="KW-0812">Transmembrane</keyword>
<protein>
    <recommendedName>
        <fullName evidence="4">Protein tipE</fullName>
    </recommendedName>
</protein>
<comment type="caution">
    <text evidence="2">The sequence shown here is derived from an EMBL/GenBank/DDBJ whole genome shotgun (WGS) entry which is preliminary data.</text>
</comment>
<name>A0AAN8X6I6_HALRR</name>
<gene>
    <name evidence="2" type="ORF">SK128_021858</name>
</gene>
<evidence type="ECO:0000313" key="2">
    <source>
        <dbReference type="EMBL" id="KAK7077477.1"/>
    </source>
</evidence>